<comment type="similarity">
    <text evidence="1 2">Belongs to the glycosyl hydrolase 31 family.</text>
</comment>
<proteinExistence type="inferred from homology"/>
<dbReference type="Pfam" id="PF01055">
    <property type="entry name" value="Glyco_hydro_31_2nd"/>
    <property type="match status" value="1"/>
</dbReference>
<evidence type="ECO:0000259" key="3">
    <source>
        <dbReference type="Pfam" id="PF01055"/>
    </source>
</evidence>
<evidence type="ECO:0000256" key="1">
    <source>
        <dbReference type="ARBA" id="ARBA00007806"/>
    </source>
</evidence>
<dbReference type="InterPro" id="IPR011013">
    <property type="entry name" value="Gal_mutarotase_sf_dom"/>
</dbReference>
<sequence>MEDVIEVTPKSFSRTFDDELLIVEAWGENAVRVRSFVDMNFENRLNSLIGEPDALGTVIINQDENKTELINGKIRVVLDHRDRLTFYNEKNEVLLKEFIRLRAVKHDDGSEDAGTIEITKDFNSTLKLKSREYHSNLQGGFQVTTRFESESSEKIFGMGQYQQSYLDLKNTVLELAQRNSQVSIPFYVSSLGYGFLWNNPGIGEVSFAKNMTRWKMASTNYIDYVVIAGDTPKEILRNYSDLTGKVPKMPENLLGLWQSKLRYRSPNEVMDVVKKYYALGIKLSTIAIDYFHWPKQGEYRFDEEYWPQPEQFLRTLRDEYNVEPIISIWPTVQTDAMNFNEYLENGYLVKVNRGVRLTMQIQGNTIFVDMTNEKAREYVWNLIKKNYVNKGVKYFWLDVAEPGYSVYDFDNYRYKKGTDLQIGNLYPIDYLSMISEGLGNNQSVVTLVRGGWAGAQRYGALLWSGDIDSSFEAFRNQVNTGLNVGLAGLPWWTTDIGGFHGGDPKDPEFRELLVRWFQYATFSPILRMHGDRLPHSKPLSDHGGGSMVTGAPNEIWSYGKEVEQILTKYIKIREELKPYISKLMRQAHEFGDPLMRTLFYEYPHDQNAWNIEDTYLFGDAILVAPIENYKETSREVYLPKGESWTNLWTRESFDGGKTVVVEADIQQIPIFIKTSEKGKFSKLFDVIKEEN</sequence>
<dbReference type="GO" id="GO:0030246">
    <property type="term" value="F:carbohydrate binding"/>
    <property type="evidence" value="ECO:0007669"/>
    <property type="project" value="InterPro"/>
</dbReference>
<dbReference type="CDD" id="cd14752">
    <property type="entry name" value="GH31_N"/>
    <property type="match status" value="1"/>
</dbReference>
<evidence type="ECO:0000313" key="7">
    <source>
        <dbReference type="Proteomes" id="UP000516122"/>
    </source>
</evidence>
<evidence type="ECO:0000256" key="2">
    <source>
        <dbReference type="RuleBase" id="RU361185"/>
    </source>
</evidence>
<dbReference type="InterPro" id="IPR017853">
    <property type="entry name" value="GH"/>
</dbReference>
<reference evidence="6 7" key="1">
    <citation type="submission" date="2020-08" db="EMBL/GenBank/DDBJ databases">
        <title>Enterococcus faecalis SF28073 genome assembly.</title>
        <authorList>
            <person name="Duerkop B.A."/>
            <person name="Johnson C.N."/>
        </authorList>
    </citation>
    <scope>NUCLEOTIDE SEQUENCE [LARGE SCALE GENOMIC DNA]</scope>
    <source>
        <strain evidence="6 7">SF28073</strain>
    </source>
</reference>
<dbReference type="EMBL" id="CP060804">
    <property type="protein sequence ID" value="QNP39132.1"/>
    <property type="molecule type" value="Genomic_DNA"/>
</dbReference>
<organism evidence="6 7">
    <name type="scientific">Enterococcus faecalis</name>
    <name type="common">Streptococcus faecalis</name>
    <dbReference type="NCBI Taxonomy" id="1351"/>
    <lineage>
        <taxon>Bacteria</taxon>
        <taxon>Bacillati</taxon>
        <taxon>Bacillota</taxon>
        <taxon>Bacilli</taxon>
        <taxon>Lactobacillales</taxon>
        <taxon>Enterococcaceae</taxon>
        <taxon>Enterococcus</taxon>
    </lineage>
</organism>
<feature type="domain" description="Glycoside hydrolase family 31 N-terminal" evidence="4">
    <location>
        <begin position="25"/>
        <end position="201"/>
    </location>
</feature>
<keyword evidence="2 6" id="KW-0378">Hydrolase</keyword>
<dbReference type="Proteomes" id="UP000516122">
    <property type="component" value="Chromosome"/>
</dbReference>
<dbReference type="Pfam" id="PF21365">
    <property type="entry name" value="Glyco_hydro_31_3rd"/>
    <property type="match status" value="1"/>
</dbReference>
<dbReference type="Pfam" id="PF13802">
    <property type="entry name" value="Gal_mutarotas_2"/>
    <property type="match status" value="1"/>
</dbReference>
<protein>
    <submittedName>
        <fullName evidence="6">Glycoside hydrolase family 31 protein</fullName>
    </submittedName>
</protein>
<name>A0A7H0FSW6_ENTFL</name>
<dbReference type="InterPro" id="IPR048395">
    <property type="entry name" value="Glyco_hydro_31_C"/>
</dbReference>
<feature type="domain" description="Glycosyl hydrolase family 31 C-terminal" evidence="5">
    <location>
        <begin position="591"/>
        <end position="674"/>
    </location>
</feature>
<dbReference type="GO" id="GO:0004553">
    <property type="term" value="F:hydrolase activity, hydrolyzing O-glycosyl compounds"/>
    <property type="evidence" value="ECO:0007669"/>
    <property type="project" value="InterPro"/>
</dbReference>
<dbReference type="AlphaFoldDB" id="A0A7H0FSW6"/>
<gene>
    <name evidence="6" type="ORF">H9Q64_07665</name>
</gene>
<dbReference type="Gene3D" id="3.20.20.80">
    <property type="entry name" value="Glycosidases"/>
    <property type="match status" value="1"/>
</dbReference>
<dbReference type="SUPFAM" id="SSF51445">
    <property type="entry name" value="(Trans)glycosidases"/>
    <property type="match status" value="1"/>
</dbReference>
<accession>A0A7H0FSW6</accession>
<dbReference type="Gene3D" id="2.60.40.1760">
    <property type="entry name" value="glycosyl hydrolase (family 31)"/>
    <property type="match status" value="1"/>
</dbReference>
<dbReference type="PANTHER" id="PTHR43863">
    <property type="entry name" value="HYDROLASE, PUTATIVE (AFU_ORTHOLOGUE AFUA_1G03140)-RELATED"/>
    <property type="match status" value="1"/>
</dbReference>
<evidence type="ECO:0000313" key="6">
    <source>
        <dbReference type="EMBL" id="QNP39132.1"/>
    </source>
</evidence>
<dbReference type="Gene3D" id="2.60.40.1180">
    <property type="entry name" value="Golgi alpha-mannosidase II"/>
    <property type="match status" value="1"/>
</dbReference>
<dbReference type="InterPro" id="IPR000322">
    <property type="entry name" value="Glyco_hydro_31_TIM"/>
</dbReference>
<dbReference type="PANTHER" id="PTHR43863:SF2">
    <property type="entry name" value="MALTASE-GLUCOAMYLASE"/>
    <property type="match status" value="1"/>
</dbReference>
<keyword evidence="2" id="KW-0326">Glycosidase</keyword>
<dbReference type="GO" id="GO:0005975">
    <property type="term" value="P:carbohydrate metabolic process"/>
    <property type="evidence" value="ECO:0007669"/>
    <property type="project" value="InterPro"/>
</dbReference>
<dbReference type="InterPro" id="IPR025887">
    <property type="entry name" value="Glyco_hydro_31_N_dom"/>
</dbReference>
<dbReference type="CDD" id="cd06591">
    <property type="entry name" value="GH31_xylosidase_XylS"/>
    <property type="match status" value="1"/>
</dbReference>
<evidence type="ECO:0000259" key="4">
    <source>
        <dbReference type="Pfam" id="PF13802"/>
    </source>
</evidence>
<dbReference type="SUPFAM" id="SSF51011">
    <property type="entry name" value="Glycosyl hydrolase domain"/>
    <property type="match status" value="1"/>
</dbReference>
<dbReference type="SUPFAM" id="SSF74650">
    <property type="entry name" value="Galactose mutarotase-like"/>
    <property type="match status" value="1"/>
</dbReference>
<dbReference type="InterPro" id="IPR051816">
    <property type="entry name" value="Glycosyl_Hydrolase_31"/>
</dbReference>
<evidence type="ECO:0000259" key="5">
    <source>
        <dbReference type="Pfam" id="PF21365"/>
    </source>
</evidence>
<dbReference type="InterPro" id="IPR013780">
    <property type="entry name" value="Glyco_hydro_b"/>
</dbReference>
<feature type="domain" description="Glycoside hydrolase family 31 TIM barrel" evidence="3">
    <location>
        <begin position="248"/>
        <end position="581"/>
    </location>
</feature>
<dbReference type="RefSeq" id="WP_187726550.1">
    <property type="nucleotide sequence ID" value="NZ_CP060804.1"/>
</dbReference>